<dbReference type="EMBL" id="WCTY01000004">
    <property type="protein sequence ID" value="KAB4187019.1"/>
    <property type="molecule type" value="Genomic_DNA"/>
</dbReference>
<sequence length="130" mass="14030">MADDIRENAMSGGTPVRLRGLAANGSSISPTLTEVISAMPVATETNKGLMQANGFEQGKNILSEGYNNKISAGVYSSTDNLDNMGTGILLVLRGFQYTAHLYITNSARIYIKTIRSNGEILKDWTLINNT</sequence>
<evidence type="ECO:0000313" key="1">
    <source>
        <dbReference type="EMBL" id="KAB4171602.1"/>
    </source>
</evidence>
<comment type="caution">
    <text evidence="1">The sequence shown here is derived from an EMBL/GenBank/DDBJ whole genome shotgun (WGS) entry which is preliminary data.</text>
</comment>
<evidence type="ECO:0000313" key="2">
    <source>
        <dbReference type="EMBL" id="KAB4187019.1"/>
    </source>
</evidence>
<protein>
    <submittedName>
        <fullName evidence="1">Uncharacterized protein</fullName>
    </submittedName>
</protein>
<proteinExistence type="predicted"/>
<name>A0A6A2GVW1_BACUN</name>
<gene>
    <name evidence="2" type="ORF">GAQ44_02960</name>
    <name evidence="1" type="ORF">GAQ59_04500</name>
</gene>
<dbReference type="RefSeq" id="WP_151853569.1">
    <property type="nucleotide sequence ID" value="NZ_WCTY01000004.1"/>
</dbReference>
<accession>A0A6A2GVW1</accession>
<dbReference type="Proteomes" id="UP000433928">
    <property type="component" value="Unassembled WGS sequence"/>
</dbReference>
<reference evidence="3 4" key="1">
    <citation type="journal article" date="2019" name="Nat. Med.">
        <title>A library of human gut bacterial isolates paired with longitudinal multiomics data enables mechanistic microbiome research.</title>
        <authorList>
            <person name="Poyet M."/>
            <person name="Groussin M."/>
            <person name="Gibbons S.M."/>
            <person name="Avila-Pacheco J."/>
            <person name="Jiang X."/>
            <person name="Kearney S.M."/>
            <person name="Perrotta A.R."/>
            <person name="Berdy B."/>
            <person name="Zhao S."/>
            <person name="Lieberman T.D."/>
            <person name="Swanson P.K."/>
            <person name="Smith M."/>
            <person name="Roesemann S."/>
            <person name="Alexander J.E."/>
            <person name="Rich S.A."/>
            <person name="Livny J."/>
            <person name="Vlamakis H."/>
            <person name="Clish C."/>
            <person name="Bullock K."/>
            <person name="Deik A."/>
            <person name="Scott J."/>
            <person name="Pierce K.A."/>
            <person name="Xavier R.J."/>
            <person name="Alm E.J."/>
        </authorList>
    </citation>
    <scope>NUCLEOTIDE SEQUENCE [LARGE SCALE GENOMIC DNA]</scope>
    <source>
        <strain evidence="2 4">BIOML-A19</strain>
        <strain evidence="1 3">BIOML-A27</strain>
    </source>
</reference>
<evidence type="ECO:0000313" key="3">
    <source>
        <dbReference type="Proteomes" id="UP000433928"/>
    </source>
</evidence>
<evidence type="ECO:0000313" key="4">
    <source>
        <dbReference type="Proteomes" id="UP000487221"/>
    </source>
</evidence>
<dbReference type="Proteomes" id="UP000487221">
    <property type="component" value="Unassembled WGS sequence"/>
</dbReference>
<organism evidence="1 3">
    <name type="scientific">Bacteroides uniformis</name>
    <dbReference type="NCBI Taxonomy" id="820"/>
    <lineage>
        <taxon>Bacteria</taxon>
        <taxon>Pseudomonadati</taxon>
        <taxon>Bacteroidota</taxon>
        <taxon>Bacteroidia</taxon>
        <taxon>Bacteroidales</taxon>
        <taxon>Bacteroidaceae</taxon>
        <taxon>Bacteroides</taxon>
    </lineage>
</organism>
<dbReference type="AlphaFoldDB" id="A0A6A2GVW1"/>
<dbReference type="EMBL" id="WCUG01000004">
    <property type="protein sequence ID" value="KAB4171602.1"/>
    <property type="molecule type" value="Genomic_DNA"/>
</dbReference>